<dbReference type="InterPro" id="IPR036197">
    <property type="entry name" value="NarG-like_sf"/>
</dbReference>
<feature type="transmembrane region" description="Helical" evidence="1">
    <location>
        <begin position="128"/>
        <end position="147"/>
    </location>
</feature>
<organism evidence="2">
    <name type="scientific">marine metagenome</name>
    <dbReference type="NCBI Taxonomy" id="408172"/>
    <lineage>
        <taxon>unclassified sequences</taxon>
        <taxon>metagenomes</taxon>
        <taxon>ecological metagenomes</taxon>
    </lineage>
</organism>
<reference evidence="2" key="1">
    <citation type="submission" date="2018-05" db="EMBL/GenBank/DDBJ databases">
        <authorList>
            <person name="Lanie J.A."/>
            <person name="Ng W.-L."/>
            <person name="Kazmierczak K.M."/>
            <person name="Andrzejewski T.M."/>
            <person name="Davidsen T.M."/>
            <person name="Wayne K.J."/>
            <person name="Tettelin H."/>
            <person name="Glass J.I."/>
            <person name="Rusch D."/>
            <person name="Podicherti R."/>
            <person name="Tsui H.-C.T."/>
            <person name="Winkler M.E."/>
        </authorList>
    </citation>
    <scope>NUCLEOTIDE SEQUENCE</scope>
</reference>
<dbReference type="EMBL" id="UINC01017841">
    <property type="protein sequence ID" value="SVA74414.1"/>
    <property type="molecule type" value="Genomic_DNA"/>
</dbReference>
<evidence type="ECO:0000256" key="1">
    <source>
        <dbReference type="SAM" id="Phobius"/>
    </source>
</evidence>
<feature type="transmembrane region" description="Helical" evidence="1">
    <location>
        <begin position="167"/>
        <end position="189"/>
    </location>
</feature>
<evidence type="ECO:0008006" key="3">
    <source>
        <dbReference type="Google" id="ProtNLM"/>
    </source>
</evidence>
<evidence type="ECO:0000313" key="2">
    <source>
        <dbReference type="EMBL" id="SVA74414.1"/>
    </source>
</evidence>
<feature type="transmembrane region" description="Helical" evidence="1">
    <location>
        <begin position="195"/>
        <end position="213"/>
    </location>
</feature>
<sequence>MFTSNPFAELSASISPVFIQAYIVIMILLVAGGTLFDIFHKKSAKYFFDNWRKTKNNQTRQVGGGEIVSLAVRTAVVDGLMSGEFCNARRRIAHLLTMHGFLAYMITTVIMVFGYSTPAATTPAILPLLWYIGGLLVCVGGYGFWFFIRVDVAAEGNSRFRVVRADLFILSLLASVTLGLIWGCMQATGHSWTNLLFGLYLIATTVLFGSVPWSKFSHMFYKPAAALEKRITEADGSRSNLPAPADKPEIFGSARQLPRNY</sequence>
<keyword evidence="1" id="KW-0812">Transmembrane</keyword>
<keyword evidence="1" id="KW-1133">Transmembrane helix</keyword>
<feature type="transmembrane region" description="Helical" evidence="1">
    <location>
        <begin position="95"/>
        <end position="116"/>
    </location>
</feature>
<dbReference type="SUPFAM" id="SSF103501">
    <property type="entry name" value="Respiratory nitrate reductase 1 gamma chain"/>
    <property type="match status" value="1"/>
</dbReference>
<gene>
    <name evidence="2" type="ORF">METZ01_LOCUS127268</name>
</gene>
<proteinExistence type="predicted"/>
<keyword evidence="1" id="KW-0472">Membrane</keyword>
<protein>
    <recommendedName>
        <fullName evidence="3">Adenylyl-sulfate reductase</fullName>
    </recommendedName>
</protein>
<dbReference type="AlphaFoldDB" id="A0A381YBQ4"/>
<accession>A0A381YBQ4</accession>
<name>A0A381YBQ4_9ZZZZ</name>
<feature type="transmembrane region" description="Helical" evidence="1">
    <location>
        <begin position="20"/>
        <end position="39"/>
    </location>
</feature>